<dbReference type="Gene3D" id="3.30.2350.10">
    <property type="entry name" value="Pseudouridine synthase"/>
    <property type="match status" value="1"/>
</dbReference>
<evidence type="ECO:0000256" key="1">
    <source>
        <dbReference type="ARBA" id="ARBA00000385"/>
    </source>
</evidence>
<comment type="similarity">
    <text evidence="2 5">Belongs to the pseudouridine synthase TruB family. Type 1 subfamily.</text>
</comment>
<evidence type="ECO:0000256" key="2">
    <source>
        <dbReference type="ARBA" id="ARBA00005642"/>
    </source>
</evidence>
<dbReference type="PANTHER" id="PTHR13767:SF2">
    <property type="entry name" value="PSEUDOURIDYLATE SYNTHASE TRUB1"/>
    <property type="match status" value="1"/>
</dbReference>
<reference evidence="8" key="1">
    <citation type="submission" date="2021-02" db="EMBL/GenBank/DDBJ databases">
        <authorList>
            <person name="Cremers G."/>
            <person name="Picone N."/>
        </authorList>
    </citation>
    <scope>NUCLEOTIDE SEQUENCE</scope>
    <source>
        <strain evidence="8">PQ17</strain>
    </source>
</reference>
<dbReference type="InterPro" id="IPR032819">
    <property type="entry name" value="TruB_C"/>
</dbReference>
<name>A0A8J2BQP8_9BACT</name>
<keyword evidence="9" id="KW-1185">Reference proteome</keyword>
<dbReference type="Proteomes" id="UP000663859">
    <property type="component" value="Unassembled WGS sequence"/>
</dbReference>
<dbReference type="EC" id="5.4.99.25" evidence="5"/>
<dbReference type="PANTHER" id="PTHR13767">
    <property type="entry name" value="TRNA-PSEUDOURIDINE SYNTHASE"/>
    <property type="match status" value="1"/>
</dbReference>
<keyword evidence="4 5" id="KW-0413">Isomerase</keyword>
<proteinExistence type="inferred from homology"/>
<dbReference type="GO" id="GO:0160148">
    <property type="term" value="F:tRNA pseudouridine(55) synthase activity"/>
    <property type="evidence" value="ECO:0007669"/>
    <property type="project" value="UniProtKB-EC"/>
</dbReference>
<dbReference type="GO" id="GO:0003723">
    <property type="term" value="F:RNA binding"/>
    <property type="evidence" value="ECO:0007669"/>
    <property type="project" value="InterPro"/>
</dbReference>
<comment type="caution">
    <text evidence="8">The sequence shown here is derived from an EMBL/GenBank/DDBJ whole genome shotgun (WGS) entry which is preliminary data.</text>
</comment>
<dbReference type="EMBL" id="CAJNOB010000045">
    <property type="protein sequence ID" value="CAF0702481.1"/>
    <property type="molecule type" value="Genomic_DNA"/>
</dbReference>
<dbReference type="NCBIfam" id="TIGR00431">
    <property type="entry name" value="TruB"/>
    <property type="match status" value="1"/>
</dbReference>
<protein>
    <recommendedName>
        <fullName evidence="5">tRNA pseudouridine synthase B</fullName>
        <ecNumber evidence="5">5.4.99.25</ecNumber>
    </recommendedName>
    <alternativeName>
        <fullName evidence="5">tRNA pseudouridine(55) synthase</fullName>
        <shortName evidence="5">Psi55 synthase</shortName>
    </alternativeName>
    <alternativeName>
        <fullName evidence="5">tRNA pseudouridylate synthase</fullName>
    </alternativeName>
    <alternativeName>
        <fullName evidence="5">tRNA-uridine isomerase</fullName>
    </alternativeName>
</protein>
<comment type="catalytic activity">
    <reaction evidence="1 5">
        <text>uridine(55) in tRNA = pseudouridine(55) in tRNA</text>
        <dbReference type="Rhea" id="RHEA:42532"/>
        <dbReference type="Rhea" id="RHEA-COMP:10101"/>
        <dbReference type="Rhea" id="RHEA-COMP:10102"/>
        <dbReference type="ChEBI" id="CHEBI:65314"/>
        <dbReference type="ChEBI" id="CHEBI:65315"/>
        <dbReference type="EC" id="5.4.99.25"/>
    </reaction>
</comment>
<dbReference type="GO" id="GO:1990481">
    <property type="term" value="P:mRNA pseudouridine synthesis"/>
    <property type="evidence" value="ECO:0007669"/>
    <property type="project" value="TreeGrafter"/>
</dbReference>
<dbReference type="GO" id="GO:0031119">
    <property type="term" value="P:tRNA pseudouridine synthesis"/>
    <property type="evidence" value="ECO:0007669"/>
    <property type="project" value="UniProtKB-UniRule"/>
</dbReference>
<accession>A0A8J2BQP8</accession>
<dbReference type="SUPFAM" id="SSF55120">
    <property type="entry name" value="Pseudouridine synthase"/>
    <property type="match status" value="1"/>
</dbReference>
<dbReference type="Pfam" id="PF16198">
    <property type="entry name" value="TruB_C_2"/>
    <property type="match status" value="1"/>
</dbReference>
<dbReference type="AlphaFoldDB" id="A0A8J2BQP8"/>
<feature type="domain" description="Pseudouridine synthase II N-terminal" evidence="6">
    <location>
        <begin position="36"/>
        <end position="184"/>
    </location>
</feature>
<comment type="function">
    <text evidence="5">Responsible for synthesis of pseudouridine from uracil-55 in the psi GC loop of transfer RNAs.</text>
</comment>
<dbReference type="InterPro" id="IPR020103">
    <property type="entry name" value="PsdUridine_synth_cat_dom_sf"/>
</dbReference>
<feature type="domain" description="tRNA pseudouridylate synthase B C-terminal" evidence="7">
    <location>
        <begin position="185"/>
        <end position="239"/>
    </location>
</feature>
<dbReference type="InterPro" id="IPR014780">
    <property type="entry name" value="tRNA_psdUridine_synth_TruB"/>
</dbReference>
<dbReference type="CDD" id="cd02573">
    <property type="entry name" value="PseudoU_synth_EcTruB"/>
    <property type="match status" value="1"/>
</dbReference>
<dbReference type="HAMAP" id="MF_01080">
    <property type="entry name" value="TruB_bact"/>
    <property type="match status" value="1"/>
</dbReference>
<organism evidence="8 9">
    <name type="scientific">Candidatus Methylacidithermus pantelleriae</name>
    <dbReference type="NCBI Taxonomy" id="2744239"/>
    <lineage>
        <taxon>Bacteria</taxon>
        <taxon>Pseudomonadati</taxon>
        <taxon>Verrucomicrobiota</taxon>
        <taxon>Methylacidiphilae</taxon>
        <taxon>Methylacidiphilales</taxon>
        <taxon>Methylacidiphilaceae</taxon>
        <taxon>Candidatus Methylacidithermus</taxon>
    </lineage>
</organism>
<dbReference type="InterPro" id="IPR002501">
    <property type="entry name" value="PsdUridine_synth_N"/>
</dbReference>
<feature type="active site" description="Nucleophile" evidence="5">
    <location>
        <position position="51"/>
    </location>
</feature>
<evidence type="ECO:0000313" key="8">
    <source>
        <dbReference type="EMBL" id="CAF0702481.1"/>
    </source>
</evidence>
<dbReference type="Pfam" id="PF01509">
    <property type="entry name" value="TruB_N"/>
    <property type="match status" value="1"/>
</dbReference>
<keyword evidence="3 5" id="KW-0819">tRNA processing</keyword>
<sequence length="248" mass="28174">MPRDKLASEKSMEIDGVLLINKPKGYTSHDMVAFIRRKFHVKKVGHCGTLDPIATGLLILVLGKATKIQDLLMSEDKVYRGRMRLGQITDTQDADGVILEERPVPQYSDAEIQEAFERFTGDFYQTPPMISAVKYKGIPLYKLARAGKNVERKPRIVHLYYYKILGRDSQHIDFEIGCSKGFYVRTYCHDIGLALGCGAHLVELTRLRSGNFTLDQAISWETLQALDSPSQLLQHVLPLPEVSRLRRR</sequence>
<evidence type="ECO:0000256" key="4">
    <source>
        <dbReference type="ARBA" id="ARBA00023235"/>
    </source>
</evidence>
<gene>
    <name evidence="5 8" type="primary">truB</name>
    <name evidence="8" type="ORF">MPNT_50089</name>
</gene>
<evidence type="ECO:0000256" key="5">
    <source>
        <dbReference type="HAMAP-Rule" id="MF_01080"/>
    </source>
</evidence>
<evidence type="ECO:0000256" key="3">
    <source>
        <dbReference type="ARBA" id="ARBA00022694"/>
    </source>
</evidence>
<evidence type="ECO:0000259" key="6">
    <source>
        <dbReference type="Pfam" id="PF01509"/>
    </source>
</evidence>
<evidence type="ECO:0000313" key="9">
    <source>
        <dbReference type="Proteomes" id="UP000663859"/>
    </source>
</evidence>
<evidence type="ECO:0000259" key="7">
    <source>
        <dbReference type="Pfam" id="PF16198"/>
    </source>
</evidence>